<dbReference type="Gene3D" id="2.60.40.2230">
    <property type="entry name" value="Uncharacterised protein YcnI-like PF07987, DUF1775"/>
    <property type="match status" value="1"/>
</dbReference>
<dbReference type="InterPro" id="IPR038507">
    <property type="entry name" value="YcnI-like_sf"/>
</dbReference>
<protein>
    <submittedName>
        <fullName evidence="3">YcnI family protein</fullName>
    </submittedName>
</protein>
<feature type="region of interest" description="Disordered" evidence="1">
    <location>
        <begin position="59"/>
        <end position="110"/>
    </location>
</feature>
<proteinExistence type="predicted"/>
<dbReference type="RefSeq" id="WP_243070672.1">
    <property type="nucleotide sequence ID" value="NZ_JAIVFL010000001.1"/>
</dbReference>
<evidence type="ECO:0000256" key="1">
    <source>
        <dbReference type="SAM" id="MobiDB-lite"/>
    </source>
</evidence>
<dbReference type="InterPro" id="IPR012533">
    <property type="entry name" value="YcnI-copper_dom"/>
</dbReference>
<sequence length="110" mass="11707">MLTGGQVAGHLMLAAYRSVTFTATPGAGIGTGQFELFPISIQLPNTDTVAFPAVQTYADGSTVRRDQPPLATGDEPEFPAPALTLTAGPHDPEEHHANHAAPRPRRQPRR</sequence>
<name>A0ABS9YSK7_9MYCO</name>
<evidence type="ECO:0000313" key="3">
    <source>
        <dbReference type="EMBL" id="MCI4674211.1"/>
    </source>
</evidence>
<gene>
    <name evidence="3" type="ORF">K9U37_04395</name>
</gene>
<dbReference type="EMBL" id="JAIVFL010000001">
    <property type="protein sequence ID" value="MCI4674211.1"/>
    <property type="molecule type" value="Genomic_DNA"/>
</dbReference>
<accession>A0ABS9YSK7</accession>
<comment type="caution">
    <text evidence="3">The sequence shown here is derived from an EMBL/GenBank/DDBJ whole genome shotgun (WGS) entry which is preliminary data.</text>
</comment>
<reference evidence="3" key="1">
    <citation type="journal article" date="2022" name="ISME J.">
        <title>Identification of active gaseous-alkane degraders at natural gas seeps.</title>
        <authorList>
            <person name="Farhan Ul Haque M."/>
            <person name="Hernandez M."/>
            <person name="Crombie A.T."/>
            <person name="Murrell J.C."/>
        </authorList>
    </citation>
    <scope>NUCLEOTIDE SEQUENCE</scope>
    <source>
        <strain evidence="3">ANDR5</strain>
    </source>
</reference>
<feature type="domain" description="YncI copper-binding" evidence="2">
    <location>
        <begin position="15"/>
        <end position="85"/>
    </location>
</feature>
<dbReference type="Proteomes" id="UP001139068">
    <property type="component" value="Unassembled WGS sequence"/>
</dbReference>
<dbReference type="Pfam" id="PF07987">
    <property type="entry name" value="DUF1775"/>
    <property type="match status" value="1"/>
</dbReference>
<organism evidence="3 4">
    <name type="scientific">Candidatus Mycolicibacterium alkanivorans</name>
    <dbReference type="NCBI Taxonomy" id="2954114"/>
    <lineage>
        <taxon>Bacteria</taxon>
        <taxon>Bacillati</taxon>
        <taxon>Actinomycetota</taxon>
        <taxon>Actinomycetes</taxon>
        <taxon>Mycobacteriales</taxon>
        <taxon>Mycobacteriaceae</taxon>
        <taxon>Mycolicibacterium</taxon>
    </lineage>
</organism>
<evidence type="ECO:0000313" key="4">
    <source>
        <dbReference type="Proteomes" id="UP001139068"/>
    </source>
</evidence>
<keyword evidence="4" id="KW-1185">Reference proteome</keyword>
<evidence type="ECO:0000259" key="2">
    <source>
        <dbReference type="Pfam" id="PF07987"/>
    </source>
</evidence>